<accession>A2BL02</accession>
<dbReference type="RefSeq" id="WP_011821981.1">
    <property type="nucleotide sequence ID" value="NC_008818.1"/>
</dbReference>
<keyword evidence="1" id="KW-1133">Transmembrane helix</keyword>
<evidence type="ECO:0000313" key="3">
    <source>
        <dbReference type="Proteomes" id="UP000002593"/>
    </source>
</evidence>
<dbReference type="eggNOG" id="arCOG06104">
    <property type="taxonomic scope" value="Archaea"/>
</dbReference>
<evidence type="ECO:0000313" key="2">
    <source>
        <dbReference type="EMBL" id="ABM80663.1"/>
    </source>
</evidence>
<dbReference type="STRING" id="415426.Hbut_0810"/>
<dbReference type="KEGG" id="hbu:Hbut_0810"/>
<protein>
    <submittedName>
        <fullName evidence="2">Uncharacterized protein</fullName>
    </submittedName>
</protein>
<dbReference type="Proteomes" id="UP000002593">
    <property type="component" value="Chromosome"/>
</dbReference>
<evidence type="ECO:0000256" key="1">
    <source>
        <dbReference type="SAM" id="Phobius"/>
    </source>
</evidence>
<organism evidence="2 3">
    <name type="scientific">Hyperthermus butylicus (strain DSM 5456 / JCM 9403 / PLM1-5)</name>
    <dbReference type="NCBI Taxonomy" id="415426"/>
    <lineage>
        <taxon>Archaea</taxon>
        <taxon>Thermoproteota</taxon>
        <taxon>Thermoprotei</taxon>
        <taxon>Desulfurococcales</taxon>
        <taxon>Pyrodictiaceae</taxon>
        <taxon>Hyperthermus</taxon>
    </lineage>
</organism>
<feature type="transmembrane region" description="Helical" evidence="1">
    <location>
        <begin position="47"/>
        <end position="70"/>
    </location>
</feature>
<keyword evidence="3" id="KW-1185">Reference proteome</keyword>
<dbReference type="HOGENOM" id="CLU_2613563_0_0_2"/>
<dbReference type="AlphaFoldDB" id="A2BL02"/>
<gene>
    <name evidence="2" type="ordered locus">Hbut_0810</name>
</gene>
<reference evidence="2 3" key="1">
    <citation type="journal article" date="2007" name="Archaea">
        <title>The genome of Hyperthermus butylicus: a sulfur-reducing, peptide fermenting, neutrophilic Crenarchaeote growing up to 108 degrees C.</title>
        <authorList>
            <person name="Brugger K."/>
            <person name="Chen L."/>
            <person name="Stark M."/>
            <person name="Zibat A."/>
            <person name="Redder P."/>
            <person name="Ruepp A."/>
            <person name="Awayez M."/>
            <person name="She Q."/>
            <person name="Garrett R.A."/>
            <person name="Klenk H.P."/>
        </authorList>
    </citation>
    <scope>NUCLEOTIDE SEQUENCE [LARGE SCALE GENOMIC DNA]</scope>
    <source>
        <strain evidence="3">DSM 5456 / JCM 9403 / PLM1-5</strain>
    </source>
</reference>
<keyword evidence="1" id="KW-0472">Membrane</keyword>
<dbReference type="OrthoDB" id="375642at2157"/>
<dbReference type="GeneID" id="4782011"/>
<name>A2BL02_HYPBU</name>
<keyword evidence="1" id="KW-0812">Transmembrane</keyword>
<sequence>MAQSQAVRLLGYLLITLGVILFIYAFATGPSKGYLGSEERMTADTAAIIIGWFSLLIGPALAFGTAPASIGKRLQAER</sequence>
<feature type="transmembrane region" description="Helical" evidence="1">
    <location>
        <begin position="9"/>
        <end position="27"/>
    </location>
</feature>
<proteinExistence type="predicted"/>
<dbReference type="EnsemblBacteria" id="ABM80663">
    <property type="protein sequence ID" value="ABM80663"/>
    <property type="gene ID" value="Hbut_0810"/>
</dbReference>
<dbReference type="EMBL" id="CP000493">
    <property type="protein sequence ID" value="ABM80663.1"/>
    <property type="molecule type" value="Genomic_DNA"/>
</dbReference>